<dbReference type="STRING" id="703135.A0A2A9NWC6"/>
<dbReference type="OrthoDB" id="2802356at2759"/>
<dbReference type="Proteomes" id="UP000242287">
    <property type="component" value="Unassembled WGS sequence"/>
</dbReference>
<name>A0A2A9NWC6_9AGAR</name>
<protein>
    <submittedName>
        <fullName evidence="2">Uncharacterized protein</fullName>
    </submittedName>
</protein>
<reference evidence="2 3" key="1">
    <citation type="submission" date="2014-02" db="EMBL/GenBank/DDBJ databases">
        <title>Transposable element dynamics among asymbiotic and ectomycorrhizal Amanita fungi.</title>
        <authorList>
            <consortium name="DOE Joint Genome Institute"/>
            <person name="Hess J."/>
            <person name="Skrede I."/>
            <person name="Wolfe B."/>
            <person name="LaButti K."/>
            <person name="Ohm R.A."/>
            <person name="Grigoriev I.V."/>
            <person name="Pringle A."/>
        </authorList>
    </citation>
    <scope>NUCLEOTIDE SEQUENCE [LARGE SCALE GENOMIC DNA]</scope>
    <source>
        <strain evidence="2 3">SKay4041</strain>
    </source>
</reference>
<accession>A0A2A9NWC6</accession>
<feature type="region of interest" description="Disordered" evidence="1">
    <location>
        <begin position="179"/>
        <end position="229"/>
    </location>
</feature>
<sequence length="371" mass="41598">MAFLPHTPTAQPLQYQHAPPPIAPFQPQPTWGGIDYYRAHAVNPEPSLYEDVWGKVRNFSNVEENGLGVGIYEARHWHRRVYNVPGEIHRLLPAEIGYAAAYEAYRTWVNNSSMYEVVGGDIERQREALVGLAVAEASRLLQHSSRQLDRYTQSVAAEAAAHTVIVLFYQERDGHGSGYHRSRAASWSDSPLMGGSVDDHHPRSRSRSRSRHRHRHHSLSPSGHSPHRYYLRSYDNLPPGPESMAMPIPHAPSYSGASGMYGSGSYGSPPDPIMQMNMPESLRFNPYMHPIQPSVITPPYQTAPYPSAYPNAPLQNASAIPIGMRNNPVPYGLTPMSSTPWYPHHGAPSMPSQAPTVVVVKHKKRHRRHRR</sequence>
<feature type="compositionally biased region" description="Basic residues" evidence="1">
    <location>
        <begin position="202"/>
        <end position="218"/>
    </location>
</feature>
<dbReference type="AlphaFoldDB" id="A0A2A9NWC6"/>
<dbReference type="EMBL" id="KZ301982">
    <property type="protein sequence ID" value="PFH52013.1"/>
    <property type="molecule type" value="Genomic_DNA"/>
</dbReference>
<proteinExistence type="predicted"/>
<evidence type="ECO:0000313" key="2">
    <source>
        <dbReference type="EMBL" id="PFH52013.1"/>
    </source>
</evidence>
<gene>
    <name evidence="2" type="ORF">AMATHDRAFT_2502</name>
</gene>
<keyword evidence="3" id="KW-1185">Reference proteome</keyword>
<evidence type="ECO:0000256" key="1">
    <source>
        <dbReference type="SAM" id="MobiDB-lite"/>
    </source>
</evidence>
<evidence type="ECO:0000313" key="3">
    <source>
        <dbReference type="Proteomes" id="UP000242287"/>
    </source>
</evidence>
<organism evidence="2 3">
    <name type="scientific">Amanita thiersii Skay4041</name>
    <dbReference type="NCBI Taxonomy" id="703135"/>
    <lineage>
        <taxon>Eukaryota</taxon>
        <taxon>Fungi</taxon>
        <taxon>Dikarya</taxon>
        <taxon>Basidiomycota</taxon>
        <taxon>Agaricomycotina</taxon>
        <taxon>Agaricomycetes</taxon>
        <taxon>Agaricomycetidae</taxon>
        <taxon>Agaricales</taxon>
        <taxon>Pluteineae</taxon>
        <taxon>Amanitaceae</taxon>
        <taxon>Amanita</taxon>
    </lineage>
</organism>